<evidence type="ECO:0000259" key="2">
    <source>
        <dbReference type="Pfam" id="PF13086"/>
    </source>
</evidence>
<dbReference type="SUPFAM" id="SSF52540">
    <property type="entry name" value="P-loop containing nucleoside triphosphate hydrolases"/>
    <property type="match status" value="1"/>
</dbReference>
<dbReference type="Pfam" id="PF13086">
    <property type="entry name" value="AAA_11"/>
    <property type="match status" value="1"/>
</dbReference>
<evidence type="ECO:0000313" key="3">
    <source>
        <dbReference type="EMBL" id="MCD5316614.1"/>
    </source>
</evidence>
<comment type="caution">
    <text evidence="3">The sequence shown here is derived from an EMBL/GenBank/DDBJ whole genome shotgun (WGS) entry which is preliminary data.</text>
</comment>
<protein>
    <submittedName>
        <fullName evidence="3">DUF4011 domain-containing protein</fullName>
    </submittedName>
</protein>
<evidence type="ECO:0000256" key="1">
    <source>
        <dbReference type="SAM" id="MobiDB-lite"/>
    </source>
</evidence>
<dbReference type="EMBL" id="JAJOMB010000032">
    <property type="protein sequence ID" value="MCD5316614.1"/>
    <property type="molecule type" value="Genomic_DNA"/>
</dbReference>
<feature type="domain" description="DNA2/NAM7 helicase helicase" evidence="2">
    <location>
        <begin position="672"/>
        <end position="773"/>
    </location>
</feature>
<dbReference type="GO" id="GO:0004386">
    <property type="term" value="F:helicase activity"/>
    <property type="evidence" value="ECO:0007669"/>
    <property type="project" value="InterPro"/>
</dbReference>
<dbReference type="InterPro" id="IPR041677">
    <property type="entry name" value="DNA2/NAM7_AAA_11"/>
</dbReference>
<dbReference type="PANTHER" id="PTHR10887">
    <property type="entry name" value="DNA2/NAM7 HELICASE FAMILY"/>
    <property type="match status" value="1"/>
</dbReference>
<organism evidence="3 4">
    <name type="scientific">Kineosporia babensis</name>
    <dbReference type="NCBI Taxonomy" id="499548"/>
    <lineage>
        <taxon>Bacteria</taxon>
        <taxon>Bacillati</taxon>
        <taxon>Actinomycetota</taxon>
        <taxon>Actinomycetes</taxon>
        <taxon>Kineosporiales</taxon>
        <taxon>Kineosporiaceae</taxon>
        <taxon>Kineosporia</taxon>
    </lineage>
</organism>
<dbReference type="RefSeq" id="WP_231449466.1">
    <property type="nucleotide sequence ID" value="NZ_JAJOMB010000032.1"/>
</dbReference>
<feature type="region of interest" description="Disordered" evidence="1">
    <location>
        <begin position="363"/>
        <end position="386"/>
    </location>
</feature>
<dbReference type="Gene3D" id="3.40.50.300">
    <property type="entry name" value="P-loop containing nucleotide triphosphate hydrolases"/>
    <property type="match status" value="3"/>
</dbReference>
<dbReference type="Proteomes" id="UP001138997">
    <property type="component" value="Unassembled WGS sequence"/>
</dbReference>
<reference evidence="3" key="1">
    <citation type="submission" date="2021-11" db="EMBL/GenBank/DDBJ databases">
        <title>Streptomyces corallinus and Kineosporia corallina sp. nov., two new coral-derived marine actinobacteria.</title>
        <authorList>
            <person name="Buangrab K."/>
            <person name="Sutthacheep M."/>
            <person name="Yeemin T."/>
            <person name="Harunari E."/>
            <person name="Igarashi Y."/>
            <person name="Sripreechasak P."/>
            <person name="Kanchanasin P."/>
            <person name="Tanasupawat S."/>
            <person name="Phongsopitanun W."/>
        </authorList>
    </citation>
    <scope>NUCLEOTIDE SEQUENCE</scope>
    <source>
        <strain evidence="3">JCM 31032</strain>
    </source>
</reference>
<gene>
    <name evidence="3" type="ORF">LR394_37520</name>
</gene>
<accession>A0A9X1SY85</accession>
<dbReference type="Pfam" id="PF13195">
    <property type="entry name" value="DUF4011"/>
    <property type="match status" value="1"/>
</dbReference>
<dbReference type="PANTHER" id="PTHR10887:SF530">
    <property type="entry name" value="SUPERFAMILY I DNA HELICASES"/>
    <property type="match status" value="1"/>
</dbReference>
<dbReference type="InterPro" id="IPR027417">
    <property type="entry name" value="P-loop_NTPase"/>
</dbReference>
<dbReference type="Gene3D" id="3.10.620.30">
    <property type="match status" value="1"/>
</dbReference>
<dbReference type="InterPro" id="IPR045055">
    <property type="entry name" value="DNA2/NAM7-like"/>
</dbReference>
<proteinExistence type="predicted"/>
<evidence type="ECO:0000313" key="4">
    <source>
        <dbReference type="Proteomes" id="UP001138997"/>
    </source>
</evidence>
<dbReference type="InterPro" id="IPR025103">
    <property type="entry name" value="DUF4011"/>
</dbReference>
<name>A0A9X1SY85_9ACTN</name>
<sequence length="1512" mass="166388">MPDHALTESPGSTVKIDLAAQPVLSYAMANSDIPVVAQVGLASTASRPGAVLRILIQDERGQVTRPFEQVVDLVANRRVRIDDPKVRLDPAVMLQIDEQRPGLLTAEVEWHGQVLASHAEPIRLLAARQWLRHEAIQFLSLEILAAFVMPNDPAVSRLLNEVTEWLQERTGDASLYGYQADARRVDLTVQAVFEAMQARRISYGEPPASWSESGMGQKVRTPHEVLEGRIGTCLDTTVVMAAVLEQAGIHPLLWVVEGHAFLGYWRHERILDEITQTGAGDLVNRIDLDEIRLVETTALTKPFDPGLYERSTRSPVQSHLSGDLSNVLGVTDVLSARLRKIVPLPASTRGEDGQAQVVVYEPRQHSTAPAPRAEPRRARAHTRSVKPVPPRVQVWKNSLLDLSTRNRLIDLKAEHGVGLNVPTGHLGLVEDALHEGGALHLLPGDRIDQVHLARGGRLPEDHVARIFASNHQLYTTLTHGQYITRLRSLAQKARVIVEETGANNLYLVLGTLVWKHDGKDLRSPLILVPVRLIRRAGDYHLEIDETGTSTPNFCLLEKLYQVHGLRVPGLAEPVLDGAGIDLDAAVRAMRVALSEHGLPFRVDAARADLAILHFAKFRMWKDLDENWEQLSVNPLVHHLIHSPAQPFRDSVEPPKNSIDLDELDAGCPLPGDASQLGAVADAVDGRTFVLEGPPGTGKSQTITNMLTRAVVEGRRVLFVAEKRAALDVVRRRLDEVGMGPFCLDLHDKGSKPVQVRAQINESLNHHVVVDDQDLRAAQQDLRSSRRVLSRYARGLHETNSLGYSFYSSHTELVALGEGPVLPVPRDFLHAPEAPAKVEAVRDLLRVLPDKADVTIPERQHPWGFVLLDDPADLDVERVRQAALAVDESLGHLTDSGYLTDVLAAVCSVAELSDLSAVIRASGVGLRIMDESRGQRWTDACAWWMAELDSFLAAGHPALTLVTPAALDLNLAEIHAHAVEAGESSVIGRSRRLREVGSRLDPVLRPGCEIAVKDVLDLTSALLRLQTEVQGLAQQARSIPGIQVPGDWNPFTEGSQDLVHRQIDWLRDLGRAVDPNVGSASHRVFVDRLRNILQAGESVDAAVVEAIDQTAYTLQALSWECGSTEQILEWWSGDEGLLAGWRDTRAGRALFDPALHSLRRWVAFRQALVPLRSLRLGETYDELLTGVVLADDAAAAFERGLASSSRTERSESNRLDIFDPKAHNRAVERFSVASSTVRRHLRTSLPAQVLARRSFDADTATGDAGELRKEVRRQRGGVGVRALLSKYGELITEIMPCVLVSPDSLARFFESSGQMFDLVVFDEASQIRVADAIGAMGRSKSVVVVGDSKQMPPTTFAQRSFGDEDDDEVVAAEAAAPVDEESILTECVEARVPQKWLSWHYRSTDESLIAFSNLKYYEGRLSSFPTPNTAGPDSGISLIPVDGEYLRSAAGKLKRTNPQEAMAVVAEIRRRFEDSETPPSIGVVTFNAQQRTHIEDLIRDSGHEPMIEALDTR</sequence>
<keyword evidence="4" id="KW-1185">Reference proteome</keyword>